<reference evidence="3" key="1">
    <citation type="journal article" date="2019" name="Int. J. Syst. Evol. Microbiol.">
        <title>The Global Catalogue of Microorganisms (GCM) 10K type strain sequencing project: providing services to taxonomists for standard genome sequencing and annotation.</title>
        <authorList>
            <consortium name="The Broad Institute Genomics Platform"/>
            <consortium name="The Broad Institute Genome Sequencing Center for Infectious Disease"/>
            <person name="Wu L."/>
            <person name="Ma J."/>
        </authorList>
    </citation>
    <scope>NUCLEOTIDE SEQUENCE [LARGE SCALE GENOMIC DNA]</scope>
    <source>
        <strain evidence="3">JCM 9731</strain>
    </source>
</reference>
<organism evidence="2 3">
    <name type="scientific">Bacillus carboniphilus</name>
    <dbReference type="NCBI Taxonomy" id="86663"/>
    <lineage>
        <taxon>Bacteria</taxon>
        <taxon>Bacillati</taxon>
        <taxon>Bacillota</taxon>
        <taxon>Bacilli</taxon>
        <taxon>Bacillales</taxon>
        <taxon>Bacillaceae</taxon>
        <taxon>Bacillus</taxon>
    </lineage>
</organism>
<gene>
    <name evidence="2" type="ORF">GCM10008967_36170</name>
</gene>
<evidence type="ECO:0000313" key="3">
    <source>
        <dbReference type="Proteomes" id="UP001500782"/>
    </source>
</evidence>
<dbReference type="Gene3D" id="3.90.226.10">
    <property type="entry name" value="2-enoyl-CoA Hydratase, Chain A, domain 1"/>
    <property type="match status" value="1"/>
</dbReference>
<dbReference type="Proteomes" id="UP001500782">
    <property type="component" value="Unassembled WGS sequence"/>
</dbReference>
<sequence length="414" mass="47760">MTKYIQIFDELVSIIHKDYAGWDEKLGWDSPEQYREKMKRLIDQKKMTPQTFTHIVNDYILDFHDPHMYFILEGNDEVKPQVCGFSVRRYEDALYVTETVEEKRFEKGIKIVTVDGITIPELAITKKNKLGDVHPERQNWNNVIKSAEWIETIDSIGKSTKLHIMHYDKAQREPKFTLKELEPGTLLMTLTSFSNPKAISELLSSNIDRLQQITNLIIDVRNNGGGTDIAFTPVLEYIFSMNQIPDPVIKPREFNCTERNANWYADLYEEYKKTNDHPDILQVLKFAKEKFESNKGKGFVEFDFTGLIDEEKLDFKGHDTPNQVVILSDSYCASAGDVFVEISKQSSKATVVGRATMGVMDYSDLATKDWDNQFTLYYPTSRLVEKDPVHQIHGKGGSTRYLYTMDTPTLRRGS</sequence>
<dbReference type="Pfam" id="PF03572">
    <property type="entry name" value="Peptidase_S41"/>
    <property type="match status" value="1"/>
</dbReference>
<evidence type="ECO:0000259" key="1">
    <source>
        <dbReference type="Pfam" id="PF03572"/>
    </source>
</evidence>
<keyword evidence="3" id="KW-1185">Reference proteome</keyword>
<evidence type="ECO:0000313" key="2">
    <source>
        <dbReference type="EMBL" id="GAA0342519.1"/>
    </source>
</evidence>
<dbReference type="InterPro" id="IPR005151">
    <property type="entry name" value="Tail-specific_protease"/>
</dbReference>
<name>A0ABP3GDP4_9BACI</name>
<proteinExistence type="predicted"/>
<comment type="caution">
    <text evidence="2">The sequence shown here is derived from an EMBL/GenBank/DDBJ whole genome shotgun (WGS) entry which is preliminary data.</text>
</comment>
<dbReference type="EMBL" id="BAAADJ010000061">
    <property type="protein sequence ID" value="GAA0342519.1"/>
    <property type="molecule type" value="Genomic_DNA"/>
</dbReference>
<dbReference type="SUPFAM" id="SSF52096">
    <property type="entry name" value="ClpP/crotonase"/>
    <property type="match status" value="1"/>
</dbReference>
<dbReference type="RefSeq" id="WP_343802245.1">
    <property type="nucleotide sequence ID" value="NZ_BAAADJ010000061.1"/>
</dbReference>
<feature type="domain" description="Tail specific protease" evidence="1">
    <location>
        <begin position="188"/>
        <end position="396"/>
    </location>
</feature>
<accession>A0ABP3GDP4</accession>
<dbReference type="InterPro" id="IPR029045">
    <property type="entry name" value="ClpP/crotonase-like_dom_sf"/>
</dbReference>
<protein>
    <recommendedName>
        <fullName evidence="1">Tail specific protease domain-containing protein</fullName>
    </recommendedName>
</protein>
<dbReference type="Gene3D" id="3.30.750.44">
    <property type="match status" value="1"/>
</dbReference>